<dbReference type="GO" id="GO:0003677">
    <property type="term" value="F:DNA binding"/>
    <property type="evidence" value="ECO:0007669"/>
    <property type="project" value="UniProtKB-KW"/>
</dbReference>
<evidence type="ECO:0000256" key="7">
    <source>
        <dbReference type="ARBA" id="ARBA00023015"/>
    </source>
</evidence>
<evidence type="ECO:0000256" key="9">
    <source>
        <dbReference type="ARBA" id="ARBA00023159"/>
    </source>
</evidence>
<keyword evidence="7" id="KW-0805">Transcription regulation</keyword>
<dbReference type="Pfam" id="PF02864">
    <property type="entry name" value="STAT_bind"/>
    <property type="match status" value="1"/>
</dbReference>
<gene>
    <name evidence="14" type="ORF">HGM15179_020155</name>
</gene>
<evidence type="ECO:0000256" key="1">
    <source>
        <dbReference type="ARBA" id="ARBA00004123"/>
    </source>
</evidence>
<feature type="domain" description="SH2" evidence="13">
    <location>
        <begin position="265"/>
        <end position="360"/>
    </location>
</feature>
<dbReference type="InterPro" id="IPR000980">
    <property type="entry name" value="SH2"/>
</dbReference>
<evidence type="ECO:0000256" key="4">
    <source>
        <dbReference type="ARBA" id="ARBA00022490"/>
    </source>
</evidence>
<sequence length="619" mass="67844">MEHWCSTALVVEQQPSTPNPSRRPLILRTGSKFSARARLLVRLQDRNHPMEIKIHIDRDPPNIKGFRRFNILTSSSKTLLAGDNPQEGLICDFQYLTLKEQKDSRAGKGKGTSGEGPLVVTEELHLITFTLAYAYCGLELELEATSLPFVIISNNNQLSSAWASILWFNMLSSDPKAQQFFSSPPPAPWPRLAEVLSWQFQSVAERGLSPENLLMLGKKLLGSKPSPNSTVAWPKFSKDGAAGFSFWAWLDAILTLLQEHLKQLWKDGLILGFVSHKQEEKLLKSKRTGTFLLRFSESVLGGVTFTWVEHPERGSPSFHAVEPYKASELVSLALPDIIHNYQMMMEENPPENPLQFLYPNTPRDEAFGSYYSQKQEGNLDESKKYLNRRLIRVSSRQPKWQTEEELVVATEDLEMLQLQPEGQGTEQAGGLALLQPQGTLQATPGSLGTPQGVATSPGTLQPRGLGTLQPQPQAQVVAQVVASGLPDIQGTLQVPPGAVGTLQGLPGGLGVLQVGSGDLGTLMGQQGTVAQVPQGQGTLPAELRDLELLPGARDMQELLRALEEPELVPDVGESSAALLDHHDPFLPQPEDCALPAVPSLFSSCSSDFLPLHIDTSDFQ</sequence>
<keyword evidence="4" id="KW-0963">Cytoplasm</keyword>
<evidence type="ECO:0000256" key="12">
    <source>
        <dbReference type="PROSITE-ProRule" id="PRU00191"/>
    </source>
</evidence>
<name>A0A8K1FX54_9PASS</name>
<comment type="caution">
    <text evidence="14">The sequence shown here is derived from an EMBL/GenBank/DDBJ whole genome shotgun (WGS) entry which is preliminary data.</text>
</comment>
<dbReference type="SUPFAM" id="SSF55550">
    <property type="entry name" value="SH2 domain"/>
    <property type="match status" value="1"/>
</dbReference>
<evidence type="ECO:0000256" key="2">
    <source>
        <dbReference type="ARBA" id="ARBA00004496"/>
    </source>
</evidence>
<accession>A0A8K1FX54</accession>
<organism evidence="14 15">
    <name type="scientific">Zosterops borbonicus</name>
    <dbReference type="NCBI Taxonomy" id="364589"/>
    <lineage>
        <taxon>Eukaryota</taxon>
        <taxon>Metazoa</taxon>
        <taxon>Chordata</taxon>
        <taxon>Craniata</taxon>
        <taxon>Vertebrata</taxon>
        <taxon>Euteleostomi</taxon>
        <taxon>Archelosauria</taxon>
        <taxon>Archosauria</taxon>
        <taxon>Dinosauria</taxon>
        <taxon>Saurischia</taxon>
        <taxon>Theropoda</taxon>
        <taxon>Coelurosauria</taxon>
        <taxon>Aves</taxon>
        <taxon>Neognathae</taxon>
        <taxon>Neoaves</taxon>
        <taxon>Telluraves</taxon>
        <taxon>Australaves</taxon>
        <taxon>Passeriformes</taxon>
        <taxon>Sylvioidea</taxon>
        <taxon>Zosteropidae</taxon>
        <taxon>Zosterops</taxon>
    </lineage>
</organism>
<dbReference type="AlphaFoldDB" id="A0A8K1FX54"/>
<dbReference type="Gene3D" id="3.30.505.10">
    <property type="entry name" value="SH2 domain"/>
    <property type="match status" value="1"/>
</dbReference>
<evidence type="ECO:0000256" key="3">
    <source>
        <dbReference type="ARBA" id="ARBA00005586"/>
    </source>
</evidence>
<keyword evidence="9" id="KW-0010">Activator</keyword>
<keyword evidence="10" id="KW-0804">Transcription</keyword>
<dbReference type="FunFam" id="1.10.238.10:FF:000012">
    <property type="entry name" value="Signal transducer and activator of transcription"/>
    <property type="match status" value="1"/>
</dbReference>
<evidence type="ECO:0000313" key="15">
    <source>
        <dbReference type="Proteomes" id="UP000796761"/>
    </source>
</evidence>
<evidence type="ECO:0000256" key="10">
    <source>
        <dbReference type="ARBA" id="ARBA00023163"/>
    </source>
</evidence>
<dbReference type="EMBL" id="SWJQ01002065">
    <property type="protein sequence ID" value="TRZ06952.1"/>
    <property type="molecule type" value="Genomic_DNA"/>
</dbReference>
<proteinExistence type="inferred from homology"/>
<dbReference type="PANTHER" id="PTHR11801">
    <property type="entry name" value="SIGNAL TRANSDUCER AND ACTIVATOR OF TRANSCRIPTION"/>
    <property type="match status" value="1"/>
</dbReference>
<dbReference type="Pfam" id="PF00017">
    <property type="entry name" value="SH2"/>
    <property type="match status" value="1"/>
</dbReference>
<comment type="similarity">
    <text evidence="3">Belongs to the transcription factor STAT family.</text>
</comment>
<evidence type="ECO:0000256" key="5">
    <source>
        <dbReference type="ARBA" id="ARBA00022553"/>
    </source>
</evidence>
<dbReference type="FunFam" id="3.30.505.10:FF:000003">
    <property type="entry name" value="Signal transducer and activator of transcription"/>
    <property type="match status" value="1"/>
</dbReference>
<keyword evidence="11" id="KW-0539">Nucleus</keyword>
<evidence type="ECO:0000256" key="8">
    <source>
        <dbReference type="ARBA" id="ARBA00023125"/>
    </source>
</evidence>
<dbReference type="Proteomes" id="UP000796761">
    <property type="component" value="Unassembled WGS sequence"/>
</dbReference>
<keyword evidence="5" id="KW-0597">Phosphoprotein</keyword>
<reference evidence="14" key="1">
    <citation type="submission" date="2019-04" db="EMBL/GenBank/DDBJ databases">
        <title>Genome assembly of Zosterops borbonicus 15179.</title>
        <authorList>
            <person name="Leroy T."/>
            <person name="Anselmetti Y."/>
            <person name="Tilak M.-K."/>
            <person name="Nabholz B."/>
        </authorList>
    </citation>
    <scope>NUCLEOTIDE SEQUENCE</scope>
    <source>
        <strain evidence="14">HGM_15179</strain>
        <tissue evidence="14">Muscle</tissue>
    </source>
</reference>
<evidence type="ECO:0000259" key="13">
    <source>
        <dbReference type="PROSITE" id="PS50001"/>
    </source>
</evidence>
<dbReference type="OrthoDB" id="19300at2759"/>
<protein>
    <recommendedName>
        <fullName evidence="13">SH2 domain-containing protein</fullName>
    </recommendedName>
</protein>
<dbReference type="SUPFAM" id="SSF49417">
    <property type="entry name" value="p53-like transcription factors"/>
    <property type="match status" value="1"/>
</dbReference>
<dbReference type="Gene3D" id="2.60.40.630">
    <property type="entry name" value="STAT transcription factor, DNA-binding domain"/>
    <property type="match status" value="1"/>
</dbReference>
<evidence type="ECO:0000256" key="11">
    <source>
        <dbReference type="ARBA" id="ARBA00023242"/>
    </source>
</evidence>
<dbReference type="InterPro" id="IPR008967">
    <property type="entry name" value="p53-like_TF_DNA-bd_sf"/>
</dbReference>
<dbReference type="GO" id="GO:0003700">
    <property type="term" value="F:DNA-binding transcription factor activity"/>
    <property type="evidence" value="ECO:0007669"/>
    <property type="project" value="InterPro"/>
</dbReference>
<dbReference type="Gene3D" id="1.10.238.10">
    <property type="entry name" value="EF-hand"/>
    <property type="match status" value="1"/>
</dbReference>
<dbReference type="GO" id="GO:0005737">
    <property type="term" value="C:cytoplasm"/>
    <property type="evidence" value="ECO:0007669"/>
    <property type="project" value="UniProtKB-SubCell"/>
</dbReference>
<keyword evidence="6 12" id="KW-0727">SH2 domain</keyword>
<evidence type="ECO:0000313" key="14">
    <source>
        <dbReference type="EMBL" id="TRZ06952.1"/>
    </source>
</evidence>
<dbReference type="InterPro" id="IPR001217">
    <property type="entry name" value="STAT"/>
</dbReference>
<keyword evidence="15" id="KW-1185">Reference proteome</keyword>
<comment type="subcellular location">
    <subcellularLocation>
        <location evidence="2">Cytoplasm</location>
    </subcellularLocation>
    <subcellularLocation>
        <location evidence="1">Nucleus</location>
    </subcellularLocation>
</comment>
<dbReference type="InterPro" id="IPR036860">
    <property type="entry name" value="SH2_dom_sf"/>
</dbReference>
<dbReference type="PROSITE" id="PS50001">
    <property type="entry name" value="SH2"/>
    <property type="match status" value="1"/>
</dbReference>
<dbReference type="Pfam" id="PF21354">
    <property type="entry name" value="STAT_linker"/>
    <property type="match status" value="1"/>
</dbReference>
<dbReference type="GO" id="GO:0007165">
    <property type="term" value="P:signal transduction"/>
    <property type="evidence" value="ECO:0007669"/>
    <property type="project" value="InterPro"/>
</dbReference>
<dbReference type="InterPro" id="IPR012345">
    <property type="entry name" value="STAT_TF_DNA-bd_N"/>
</dbReference>
<dbReference type="InterPro" id="IPR013801">
    <property type="entry name" value="STAT_TF_DNA-bd"/>
</dbReference>
<evidence type="ECO:0000256" key="6">
    <source>
        <dbReference type="ARBA" id="ARBA00022999"/>
    </source>
</evidence>
<dbReference type="GO" id="GO:0005634">
    <property type="term" value="C:nucleus"/>
    <property type="evidence" value="ECO:0007669"/>
    <property type="project" value="UniProtKB-SubCell"/>
</dbReference>
<dbReference type="FunFam" id="2.60.40.630:FF:000004">
    <property type="entry name" value="Signal transducer and activator of transcription"/>
    <property type="match status" value="1"/>
</dbReference>
<dbReference type="InterPro" id="IPR048988">
    <property type="entry name" value="STAT_linker"/>
</dbReference>
<keyword evidence="8" id="KW-0238">DNA-binding</keyword>